<protein>
    <submittedName>
        <fullName evidence="2">Uncharacterized protein</fullName>
    </submittedName>
</protein>
<reference evidence="2" key="3">
    <citation type="journal article" date="2021" name="Syst. Appl. Microbiol.">
        <title>Roseomonas hellenica sp. nov., isolated from roots of wild-growing Alkanna tinctoria.</title>
        <authorList>
            <person name="Rat A."/>
            <person name="Naranjo H.D."/>
            <person name="Lebbe L."/>
            <person name="Cnockaert M."/>
            <person name="Krigas N."/>
            <person name="Grigoriadou K."/>
            <person name="Maloupa E."/>
            <person name="Willems A."/>
        </authorList>
    </citation>
    <scope>NUCLEOTIDE SEQUENCE</scope>
    <source>
        <strain evidence="2">LMG 31161</strain>
    </source>
</reference>
<keyword evidence="4" id="KW-1185">Reference proteome</keyword>
<gene>
    <name evidence="3" type="ORF">GWK15_15720</name>
    <name evidence="2" type="ORF">GXW75_19960</name>
</gene>
<accession>A0A9X9WMI0</accession>
<name>A0A9X9WMI0_9PROT</name>
<reference evidence="2" key="1">
    <citation type="submission" date="2020-01" db="EMBL/GenBank/DDBJ databases">
        <authorList>
            <person name="Rat A."/>
        </authorList>
    </citation>
    <scope>NUCLEOTIDE SEQUENCE</scope>
    <source>
        <strain evidence="2">LMG 31161</strain>
    </source>
</reference>
<dbReference type="RefSeq" id="WP_168042304.1">
    <property type="nucleotide sequence ID" value="NZ_JAAEDK010000056.1"/>
</dbReference>
<keyword evidence="1" id="KW-0812">Transmembrane</keyword>
<keyword evidence="1" id="KW-0472">Membrane</keyword>
<dbReference type="Proteomes" id="UP001138708">
    <property type="component" value="Unassembled WGS sequence"/>
</dbReference>
<evidence type="ECO:0000313" key="5">
    <source>
        <dbReference type="Proteomes" id="UP001138708"/>
    </source>
</evidence>
<evidence type="ECO:0000313" key="3">
    <source>
        <dbReference type="EMBL" id="NKE18402.1"/>
    </source>
</evidence>
<dbReference type="AlphaFoldDB" id="A0A9X9WMI0"/>
<evidence type="ECO:0000313" key="2">
    <source>
        <dbReference type="EMBL" id="MBR0661540.1"/>
    </source>
</evidence>
<sequence length="152" mass="14987">MTQRVSSPAVTVHALAQAEAALAAAGPAGVVLLSAPGAAGFLGPSWFLAMTAEAGRRHPGTAWGAVLDCADAAGTALAAIRAGARSVILAGGAPGFAAVAAAAAEAGVDLRHGRPDSLDLGRLDLRRRADAARLAAWLAMEAPQESPTPPAP</sequence>
<evidence type="ECO:0000256" key="1">
    <source>
        <dbReference type="SAM" id="Phobius"/>
    </source>
</evidence>
<dbReference type="Proteomes" id="UP000746741">
    <property type="component" value="Unassembled WGS sequence"/>
</dbReference>
<dbReference type="EMBL" id="JAAEDK010000056">
    <property type="protein sequence ID" value="MBR0661540.1"/>
    <property type="molecule type" value="Genomic_DNA"/>
</dbReference>
<evidence type="ECO:0000313" key="4">
    <source>
        <dbReference type="Proteomes" id="UP000746741"/>
    </source>
</evidence>
<dbReference type="EMBL" id="JAAVUP010000004">
    <property type="protein sequence ID" value="NKE18402.1"/>
    <property type="molecule type" value="Genomic_DNA"/>
</dbReference>
<proteinExistence type="predicted"/>
<organism evidence="2 5">
    <name type="scientific">Neoroseomonas oryzicola</name>
    <dbReference type="NCBI Taxonomy" id="535904"/>
    <lineage>
        <taxon>Bacteria</taxon>
        <taxon>Pseudomonadati</taxon>
        <taxon>Pseudomonadota</taxon>
        <taxon>Alphaproteobacteria</taxon>
        <taxon>Acetobacterales</taxon>
        <taxon>Acetobacteraceae</taxon>
        <taxon>Neoroseomonas</taxon>
    </lineage>
</organism>
<comment type="caution">
    <text evidence="2">The sequence shown here is derived from an EMBL/GenBank/DDBJ whole genome shotgun (WGS) entry which is preliminary data.</text>
</comment>
<feature type="transmembrane region" description="Helical" evidence="1">
    <location>
        <begin position="30"/>
        <end position="49"/>
    </location>
</feature>
<keyword evidence="1" id="KW-1133">Transmembrane helix</keyword>
<reference evidence="3 4" key="2">
    <citation type="submission" date="2020-02" db="EMBL/GenBank/DDBJ databases">
        <authorList>
            <person name="Sun Q."/>
            <person name="Inoue M."/>
        </authorList>
    </citation>
    <scope>NUCLEOTIDE SEQUENCE [LARGE SCALE GENOMIC DNA]</scope>
    <source>
        <strain evidence="3 4">KCTC 22478</strain>
    </source>
</reference>